<keyword evidence="3" id="KW-0687">Ribonucleoprotein</keyword>
<evidence type="ECO:0000256" key="2">
    <source>
        <dbReference type="ARBA" id="ARBA00022980"/>
    </source>
</evidence>
<organism evidence="4">
    <name type="scientific">Hyalella azteca</name>
    <name type="common">Amphipod</name>
    <dbReference type="NCBI Taxonomy" id="294128"/>
    <lineage>
        <taxon>Eukaryota</taxon>
        <taxon>Metazoa</taxon>
        <taxon>Ecdysozoa</taxon>
        <taxon>Arthropoda</taxon>
        <taxon>Crustacea</taxon>
        <taxon>Multicrustacea</taxon>
        <taxon>Malacostraca</taxon>
        <taxon>Eumalacostraca</taxon>
        <taxon>Peracarida</taxon>
        <taxon>Amphipoda</taxon>
        <taxon>Senticaudata</taxon>
        <taxon>Talitrida</taxon>
        <taxon>Talitroidea</taxon>
        <taxon>Hyalellidae</taxon>
        <taxon>Hyalella</taxon>
    </lineage>
</organism>
<dbReference type="HAMAP" id="MF_01366">
    <property type="entry name" value="Ribosomal_uL13"/>
    <property type="match status" value="1"/>
</dbReference>
<dbReference type="InterPro" id="IPR005822">
    <property type="entry name" value="Ribosomal_uL13"/>
</dbReference>
<dbReference type="GO" id="GO:0005762">
    <property type="term" value="C:mitochondrial large ribosomal subunit"/>
    <property type="evidence" value="ECO:0007669"/>
    <property type="project" value="TreeGrafter"/>
</dbReference>
<dbReference type="GO" id="GO:0003729">
    <property type="term" value="F:mRNA binding"/>
    <property type="evidence" value="ECO:0007669"/>
    <property type="project" value="TreeGrafter"/>
</dbReference>
<reference evidence="4" key="3">
    <citation type="submission" date="2019-06" db="EMBL/GenBank/DDBJ databases">
        <authorList>
            <person name="Poynton C."/>
            <person name="Hasenbein S."/>
            <person name="Benoit J.B."/>
            <person name="Sepulveda M.S."/>
            <person name="Poelchau M.F."/>
            <person name="Murali S.C."/>
            <person name="Chen S."/>
            <person name="Glastad K.M."/>
            <person name="Werren J.H."/>
            <person name="Vineis J.H."/>
            <person name="Bowen J.L."/>
            <person name="Friedrich M."/>
            <person name="Jones J."/>
            <person name="Robertson H.M."/>
            <person name="Feyereisen R."/>
            <person name="Mechler-Hickson A."/>
            <person name="Mathers N."/>
            <person name="Lee C.E."/>
            <person name="Colbourne J.K."/>
            <person name="Biales A."/>
            <person name="Johnston J.S."/>
            <person name="Wellborn G.A."/>
            <person name="Rosendale A.J."/>
            <person name="Cridge A.G."/>
            <person name="Munoz-Torres M.C."/>
            <person name="Bain P.A."/>
            <person name="Manny A.R."/>
            <person name="Major K.M."/>
            <person name="Lambert F.N."/>
            <person name="Vulpe C.D."/>
            <person name="Tuck P."/>
            <person name="Blalock B.J."/>
            <person name="Lin Y.-Y."/>
            <person name="Smith M.E."/>
            <person name="Ochoa-Acuna H."/>
            <person name="Chen M.-J.M."/>
            <person name="Childers C.P."/>
            <person name="Qu J."/>
            <person name="Dugan S."/>
            <person name="Lee S.L."/>
            <person name="Chao H."/>
            <person name="Dinh H."/>
            <person name="Han Y."/>
            <person name="Doddapaneni H."/>
            <person name="Worley K.C."/>
            <person name="Muzny D.M."/>
            <person name="Gibbs R.A."/>
            <person name="Richards S."/>
        </authorList>
    </citation>
    <scope>NUCLEOTIDE SEQUENCE</scope>
    <source>
        <strain evidence="4">HAZT.00-mixed</strain>
        <tissue evidence="4">Whole organism</tissue>
    </source>
</reference>
<accession>A0A6A0HDP7</accession>
<sequence length="126" mass="14888">MWYLFDAKWQNPFDASTKIVKVLSGSHKPIYHNDIDCGDHVVVINSAQIALPGDEWERRVFYHHTGYAQGASWTLAHQVHEKDKTMVFRRAIYHALDTSLLRHARMCRLHIYPDEEVKYLKRYCET</sequence>
<dbReference type="GO" id="GO:0017148">
    <property type="term" value="P:negative regulation of translation"/>
    <property type="evidence" value="ECO:0007669"/>
    <property type="project" value="TreeGrafter"/>
</dbReference>
<proteinExistence type="inferred from homology"/>
<evidence type="ECO:0000256" key="1">
    <source>
        <dbReference type="ARBA" id="ARBA00006227"/>
    </source>
</evidence>
<name>A0A6A0HDP7_HYAAZ</name>
<dbReference type="Proteomes" id="UP000711488">
    <property type="component" value="Unassembled WGS sequence"/>
</dbReference>
<evidence type="ECO:0000313" key="4">
    <source>
        <dbReference type="EMBL" id="KAA0203943.1"/>
    </source>
</evidence>
<dbReference type="PANTHER" id="PTHR11545:SF2">
    <property type="entry name" value="LARGE RIBOSOMAL SUBUNIT PROTEIN UL13M"/>
    <property type="match status" value="1"/>
</dbReference>
<keyword evidence="2" id="KW-0689">Ribosomal protein</keyword>
<evidence type="ECO:0008006" key="5">
    <source>
        <dbReference type="Google" id="ProtNLM"/>
    </source>
</evidence>
<dbReference type="EMBL" id="JQDR03000336">
    <property type="protein sequence ID" value="KAA0203943.1"/>
    <property type="molecule type" value="Genomic_DNA"/>
</dbReference>
<reference evidence="4" key="2">
    <citation type="journal article" date="2018" name="Environ. Sci. Technol.">
        <title>The Toxicogenome of Hyalella azteca: A Model for Sediment Ecotoxicology and Evolutionary Toxicology.</title>
        <authorList>
            <person name="Poynton H.C."/>
            <person name="Hasenbein S."/>
            <person name="Benoit J.B."/>
            <person name="Sepulveda M.S."/>
            <person name="Poelchau M.F."/>
            <person name="Hughes D.S.T."/>
            <person name="Murali S.C."/>
            <person name="Chen S."/>
            <person name="Glastad K.M."/>
            <person name="Goodisman M.A.D."/>
            <person name="Werren J.H."/>
            <person name="Vineis J.H."/>
            <person name="Bowen J.L."/>
            <person name="Friedrich M."/>
            <person name="Jones J."/>
            <person name="Robertson H.M."/>
            <person name="Feyereisen R."/>
            <person name="Mechler-Hickson A."/>
            <person name="Mathers N."/>
            <person name="Lee C.E."/>
            <person name="Colbourne J.K."/>
            <person name="Biales A."/>
            <person name="Johnston J.S."/>
            <person name="Wellborn G.A."/>
            <person name="Rosendale A.J."/>
            <person name="Cridge A.G."/>
            <person name="Munoz-Torres M.C."/>
            <person name="Bain P.A."/>
            <person name="Manny A.R."/>
            <person name="Major K.M."/>
            <person name="Lambert F.N."/>
            <person name="Vulpe C.D."/>
            <person name="Tuck P."/>
            <person name="Blalock B.J."/>
            <person name="Lin Y.Y."/>
            <person name="Smith M.E."/>
            <person name="Ochoa-Acuna H."/>
            <person name="Chen M.M."/>
            <person name="Childers C.P."/>
            <person name="Qu J."/>
            <person name="Dugan S."/>
            <person name="Lee S.L."/>
            <person name="Chao H."/>
            <person name="Dinh H."/>
            <person name="Han Y."/>
            <person name="Doddapaneni H."/>
            <person name="Worley K.C."/>
            <person name="Muzny D.M."/>
            <person name="Gibbs R.A."/>
            <person name="Richards S."/>
        </authorList>
    </citation>
    <scope>NUCLEOTIDE SEQUENCE</scope>
    <source>
        <strain evidence="4">HAZT.00-mixed</strain>
        <tissue evidence="4">Whole organism</tissue>
    </source>
</reference>
<dbReference type="AlphaFoldDB" id="A0A6A0HDP7"/>
<dbReference type="CDD" id="cd00392">
    <property type="entry name" value="Ribosomal_L13"/>
    <property type="match status" value="1"/>
</dbReference>
<dbReference type="InterPro" id="IPR005823">
    <property type="entry name" value="Ribosomal_uL13_bac-type"/>
</dbReference>
<dbReference type="GO" id="GO:0006412">
    <property type="term" value="P:translation"/>
    <property type="evidence" value="ECO:0007669"/>
    <property type="project" value="InterPro"/>
</dbReference>
<dbReference type="PIRSF" id="PIRSF002181">
    <property type="entry name" value="Ribosomal_L13"/>
    <property type="match status" value="1"/>
</dbReference>
<reference evidence="4" key="1">
    <citation type="submission" date="2014-08" db="EMBL/GenBank/DDBJ databases">
        <authorList>
            <person name="Murali S."/>
            <person name="Richards S."/>
            <person name="Bandaranaike D."/>
            <person name="Bellair M."/>
            <person name="Blankenburg K."/>
            <person name="Chao H."/>
            <person name="Dinh H."/>
            <person name="Doddapaneni H."/>
            <person name="Dugan-Rocha S."/>
            <person name="Elkadiri S."/>
            <person name="Gnanaolivu R."/>
            <person name="Hughes D."/>
            <person name="Lee S."/>
            <person name="Li M."/>
            <person name="Ming W."/>
            <person name="Munidasa M."/>
            <person name="Muniz J."/>
            <person name="Nguyen L."/>
            <person name="Osuji N."/>
            <person name="Pu L.-L."/>
            <person name="Puazo M."/>
            <person name="Skinner E."/>
            <person name="Qu C."/>
            <person name="Quiroz J."/>
            <person name="Raj R."/>
            <person name="Weissenberger G."/>
            <person name="Xin Y."/>
            <person name="Zou X."/>
            <person name="Han Y."/>
            <person name="Worley K."/>
            <person name="Muzny D."/>
            <person name="Gibbs R."/>
        </authorList>
    </citation>
    <scope>NUCLEOTIDE SEQUENCE</scope>
    <source>
        <strain evidence="4">HAZT.00-mixed</strain>
        <tissue evidence="4">Whole organism</tissue>
    </source>
</reference>
<dbReference type="Pfam" id="PF00572">
    <property type="entry name" value="Ribosomal_L13"/>
    <property type="match status" value="1"/>
</dbReference>
<dbReference type="GO" id="GO:0003735">
    <property type="term" value="F:structural constituent of ribosome"/>
    <property type="evidence" value="ECO:0007669"/>
    <property type="project" value="InterPro"/>
</dbReference>
<dbReference type="PANTHER" id="PTHR11545">
    <property type="entry name" value="RIBOSOMAL PROTEIN L13"/>
    <property type="match status" value="1"/>
</dbReference>
<dbReference type="InterPro" id="IPR036899">
    <property type="entry name" value="Ribosomal_uL13_sf"/>
</dbReference>
<dbReference type="OrthoDB" id="274622at2759"/>
<gene>
    <name evidence="4" type="ORF">HAZT_HAZT009298</name>
</gene>
<dbReference type="SUPFAM" id="SSF52161">
    <property type="entry name" value="Ribosomal protein L13"/>
    <property type="match status" value="1"/>
</dbReference>
<comment type="similarity">
    <text evidence="1">Belongs to the universal ribosomal protein uL13 family.</text>
</comment>
<dbReference type="Gene3D" id="3.90.1180.10">
    <property type="entry name" value="Ribosomal protein L13"/>
    <property type="match status" value="1"/>
</dbReference>
<protein>
    <recommendedName>
        <fullName evidence="5">39S ribosomal protein L13, mitochondrial</fullName>
    </recommendedName>
</protein>
<evidence type="ECO:0000256" key="3">
    <source>
        <dbReference type="ARBA" id="ARBA00023274"/>
    </source>
</evidence>
<comment type="caution">
    <text evidence="4">The sequence shown here is derived from an EMBL/GenBank/DDBJ whole genome shotgun (WGS) entry which is preliminary data.</text>
</comment>